<comment type="caution">
    <text evidence="9">The sequence shown here is derived from an EMBL/GenBank/DDBJ whole genome shotgun (WGS) entry which is preliminary data.</text>
</comment>
<dbReference type="AlphaFoldDB" id="A0A4S1DVJ4"/>
<dbReference type="SUPFAM" id="SSF49303">
    <property type="entry name" value="beta-Galactosidase/glucuronidase domain"/>
    <property type="match status" value="1"/>
</dbReference>
<dbReference type="InterPro" id="IPR006103">
    <property type="entry name" value="Glyco_hydro_2_cat"/>
</dbReference>
<feature type="domain" description="Glycosyl hydrolases family 2 sugar binding" evidence="7">
    <location>
        <begin position="69"/>
        <end position="172"/>
    </location>
</feature>
<dbReference type="GO" id="GO:0005975">
    <property type="term" value="P:carbohydrate metabolic process"/>
    <property type="evidence" value="ECO:0007669"/>
    <property type="project" value="InterPro"/>
</dbReference>
<dbReference type="InterPro" id="IPR006102">
    <property type="entry name" value="Ig-like_GH2"/>
</dbReference>
<dbReference type="InterPro" id="IPR006104">
    <property type="entry name" value="Glyco_hydro_2_N"/>
</dbReference>
<evidence type="ECO:0000256" key="1">
    <source>
        <dbReference type="ARBA" id="ARBA00007401"/>
    </source>
</evidence>
<evidence type="ECO:0000313" key="9">
    <source>
        <dbReference type="EMBL" id="TGV02171.1"/>
    </source>
</evidence>
<keyword evidence="2 4" id="KW-0378">Hydrolase</keyword>
<dbReference type="InterPro" id="IPR008979">
    <property type="entry name" value="Galactose-bd-like_sf"/>
</dbReference>
<reference evidence="9 10" key="1">
    <citation type="submission" date="2019-04" db="EMBL/GenBank/DDBJ databases">
        <authorList>
            <person name="Liu A."/>
        </authorList>
    </citation>
    <scope>NUCLEOTIDE SEQUENCE [LARGE SCALE GENOMIC DNA]</scope>
    <source>
        <strain evidence="9 10">RZ03</strain>
    </source>
</reference>
<dbReference type="InterPro" id="IPR036156">
    <property type="entry name" value="Beta-gal/glucu_dom_sf"/>
</dbReference>
<dbReference type="Proteomes" id="UP000307602">
    <property type="component" value="Unassembled WGS sequence"/>
</dbReference>
<feature type="domain" description="Glycoside hydrolase family 2 catalytic" evidence="6">
    <location>
        <begin position="299"/>
        <end position="602"/>
    </location>
</feature>
<dbReference type="Gene3D" id="3.20.20.80">
    <property type="entry name" value="Glycosidases"/>
    <property type="match status" value="1"/>
</dbReference>
<evidence type="ECO:0000259" key="5">
    <source>
        <dbReference type="Pfam" id="PF00703"/>
    </source>
</evidence>
<evidence type="ECO:0000256" key="2">
    <source>
        <dbReference type="ARBA" id="ARBA00022801"/>
    </source>
</evidence>
<keyword evidence="10" id="KW-1185">Reference proteome</keyword>
<sequence>MKPNNTFKFRLAVFLLILGLFPGKIKAQTITINSGWQFILGERTSNNLETINIPHTWNKEDAFDEVKGYYRGVGWYKKQLYFSKSKENLIHYLYFKGVNQEADVYVNGNHVGNHKGGYTAFNVNISKWIHYDAYNLIEVKVDNSHNPNIPPLDADFTFYGGIYRDVQLISKPKQHISLSDFASDGYYIDYYTISEEKVGIEVKVLIDNFENKLSNNHLKVAILDAENKAVFNKSLKFKSSANASEAINIKFSELYHPKLWSPNSPYLYKLQLQLLDEEQHVLDEKRQHIGFRWAHVDADKGFFLNGKPIKLIGVNRHQDYKGYGNAVPMELQKKDIQLIKEMGANVLRNAHYPQSRELYDMCDKLGILVWSEIPVVNKITDTKAFFDVSLNMQKEHVKQYYNHTSVVMFGYMNEIFLRLAFDNKSTEVEKENQKKAAVDLAKQLEGLTRKLAPNHITVMAGHLNELYNETGIADLPMLFGWNLYFGWYDKDIPDLGVFLDDQHKRYPNRSLLLSEYGPGADVRIFTNTPKKFDFSTEYQAKLHQSYYQQIMERPYMTGMTAWNFADFGSEFRGDAIPHVNQKGLIQFNREPKDIYYWYKSVLNNKEPFIHIATTYLDGLTLFDNDTYPVQIYSNQNTGVVFLNGGKLQDISFKNGAVTVDIPFVNGANTIKVTAGPIFKEKTTDVIKTKTLDFEMFPRLGINIGSHFYFADKERQITFVPDQPYEKGKFGYMDGFVFNLSDDKHQGVPYSIKNTVSEPLFQTMLEGCTNYKLDIPNGEYKISLFFVEPQIKPIDNIYNLNAVDETNDNDKEQRIFDIYLNDTCIENQFNMAEQYPEKYGIEKSAIVRVENNQGLTISLKPIVGKPVISGVLIEKID</sequence>
<dbReference type="InterPro" id="IPR017853">
    <property type="entry name" value="GH"/>
</dbReference>
<feature type="domain" description="Glycoside hydrolase family 2 immunoglobulin-like beta-sandwich" evidence="5">
    <location>
        <begin position="189"/>
        <end position="292"/>
    </location>
</feature>
<evidence type="ECO:0000256" key="4">
    <source>
        <dbReference type="RuleBase" id="RU361154"/>
    </source>
</evidence>
<dbReference type="SUPFAM" id="SSF51445">
    <property type="entry name" value="(Trans)glycosidases"/>
    <property type="match status" value="1"/>
</dbReference>
<protein>
    <submittedName>
        <fullName evidence="9">Glycoside hydrolase family 2</fullName>
    </submittedName>
</protein>
<dbReference type="Gene3D" id="2.60.120.260">
    <property type="entry name" value="Galactose-binding domain-like"/>
    <property type="match status" value="1"/>
</dbReference>
<dbReference type="OrthoDB" id="9801077at2"/>
<dbReference type="InterPro" id="IPR021720">
    <property type="entry name" value="Malectin_dom"/>
</dbReference>
<dbReference type="PROSITE" id="PS00719">
    <property type="entry name" value="GLYCOSYL_HYDROL_F2_1"/>
    <property type="match status" value="1"/>
</dbReference>
<evidence type="ECO:0000259" key="8">
    <source>
        <dbReference type="Pfam" id="PF11721"/>
    </source>
</evidence>
<dbReference type="Pfam" id="PF00703">
    <property type="entry name" value="Glyco_hydro_2"/>
    <property type="match status" value="1"/>
</dbReference>
<proteinExistence type="inferred from homology"/>
<dbReference type="InterPro" id="IPR013783">
    <property type="entry name" value="Ig-like_fold"/>
</dbReference>
<dbReference type="GO" id="GO:0004553">
    <property type="term" value="F:hydrolase activity, hydrolyzing O-glycosyl compounds"/>
    <property type="evidence" value="ECO:0007669"/>
    <property type="project" value="InterPro"/>
</dbReference>
<dbReference type="PANTHER" id="PTHR42732">
    <property type="entry name" value="BETA-GALACTOSIDASE"/>
    <property type="match status" value="1"/>
</dbReference>
<dbReference type="Pfam" id="PF11721">
    <property type="entry name" value="Malectin"/>
    <property type="match status" value="1"/>
</dbReference>
<dbReference type="InterPro" id="IPR023230">
    <property type="entry name" value="Glyco_hydro_2_CS"/>
</dbReference>
<evidence type="ECO:0000259" key="6">
    <source>
        <dbReference type="Pfam" id="PF02836"/>
    </source>
</evidence>
<dbReference type="Gene3D" id="2.60.120.430">
    <property type="entry name" value="Galactose-binding lectin"/>
    <property type="match status" value="1"/>
</dbReference>
<keyword evidence="3 4" id="KW-0326">Glycosidase</keyword>
<dbReference type="Pfam" id="PF02837">
    <property type="entry name" value="Glyco_hydro_2_N"/>
    <property type="match status" value="1"/>
</dbReference>
<dbReference type="RefSeq" id="WP_135877523.1">
    <property type="nucleotide sequence ID" value="NZ_SRSO01000016.1"/>
</dbReference>
<comment type="similarity">
    <text evidence="1 4">Belongs to the glycosyl hydrolase 2 family.</text>
</comment>
<gene>
    <name evidence="9" type="ORF">EM932_12450</name>
</gene>
<dbReference type="Gene3D" id="2.60.40.10">
    <property type="entry name" value="Immunoglobulins"/>
    <property type="match status" value="2"/>
</dbReference>
<dbReference type="Pfam" id="PF02836">
    <property type="entry name" value="Glyco_hydro_2_C"/>
    <property type="match status" value="1"/>
</dbReference>
<dbReference type="SUPFAM" id="SSF49785">
    <property type="entry name" value="Galactose-binding domain-like"/>
    <property type="match status" value="1"/>
</dbReference>
<evidence type="ECO:0000256" key="3">
    <source>
        <dbReference type="ARBA" id="ARBA00023295"/>
    </source>
</evidence>
<accession>A0A4S1DVJ4</accession>
<dbReference type="PANTHER" id="PTHR42732:SF1">
    <property type="entry name" value="BETA-MANNOSIDASE"/>
    <property type="match status" value="1"/>
</dbReference>
<name>A0A4S1DVJ4_9FLAO</name>
<dbReference type="InterPro" id="IPR006101">
    <property type="entry name" value="Glyco_hydro_2"/>
</dbReference>
<dbReference type="EMBL" id="SRSO01000016">
    <property type="protein sequence ID" value="TGV02171.1"/>
    <property type="molecule type" value="Genomic_DNA"/>
</dbReference>
<organism evidence="9 10">
    <name type="scientific">Flavivirga rizhaonensis</name>
    <dbReference type="NCBI Taxonomy" id="2559571"/>
    <lineage>
        <taxon>Bacteria</taxon>
        <taxon>Pseudomonadati</taxon>
        <taxon>Bacteroidota</taxon>
        <taxon>Flavobacteriia</taxon>
        <taxon>Flavobacteriales</taxon>
        <taxon>Flavobacteriaceae</taxon>
        <taxon>Flavivirga</taxon>
    </lineage>
</organism>
<feature type="domain" description="Malectin" evidence="8">
    <location>
        <begin position="700"/>
        <end position="850"/>
    </location>
</feature>
<evidence type="ECO:0000313" key="10">
    <source>
        <dbReference type="Proteomes" id="UP000307602"/>
    </source>
</evidence>
<dbReference type="PRINTS" id="PR00132">
    <property type="entry name" value="GLHYDRLASE2"/>
</dbReference>
<dbReference type="InterPro" id="IPR051913">
    <property type="entry name" value="GH2_Domain-Containing"/>
</dbReference>
<evidence type="ECO:0000259" key="7">
    <source>
        <dbReference type="Pfam" id="PF02837"/>
    </source>
</evidence>